<evidence type="ECO:0000313" key="3">
    <source>
        <dbReference type="Proteomes" id="UP000789390"/>
    </source>
</evidence>
<dbReference type="EMBL" id="CAKKLH010000050">
    <property type="protein sequence ID" value="CAH0101063.1"/>
    <property type="molecule type" value="Genomic_DNA"/>
</dbReference>
<keyword evidence="3" id="KW-1185">Reference proteome</keyword>
<evidence type="ECO:0000313" key="2">
    <source>
        <dbReference type="EMBL" id="CAH0101063.1"/>
    </source>
</evidence>
<dbReference type="AlphaFoldDB" id="A0A8J2WJM0"/>
<feature type="compositionally biased region" description="Polar residues" evidence="1">
    <location>
        <begin position="166"/>
        <end position="178"/>
    </location>
</feature>
<feature type="compositionally biased region" description="Low complexity" evidence="1">
    <location>
        <begin position="337"/>
        <end position="360"/>
    </location>
</feature>
<feature type="region of interest" description="Disordered" evidence="1">
    <location>
        <begin position="333"/>
        <end position="387"/>
    </location>
</feature>
<feature type="region of interest" description="Disordered" evidence="1">
    <location>
        <begin position="212"/>
        <end position="292"/>
    </location>
</feature>
<gene>
    <name evidence="2" type="ORF">DGAL_LOCUS3363</name>
</gene>
<feature type="region of interest" description="Disordered" evidence="1">
    <location>
        <begin position="150"/>
        <end position="185"/>
    </location>
</feature>
<comment type="caution">
    <text evidence="2">The sequence shown here is derived from an EMBL/GenBank/DDBJ whole genome shotgun (WGS) entry which is preliminary data.</text>
</comment>
<name>A0A8J2WJM0_9CRUS</name>
<sequence length="387" mass="42439">MLDLKGSKEVGDDCLKIIGINCKKLRILDITGCCKVTDTGIQWLCVVSCDPLDLENGIRSESDCLGQMVIQLCPSLYNLCITEKELLNTDLLRFVGHLKELRSLILIKETKIIGDSLDSLHVEISVDISVIIRISERMAARRYINERDDDAAAGSSCSKDDVSIPDNVSNAPGSTIQTEDVAGPSHSKDFLIPTVLAPLSEGASIQTHISDDAAAGSSCSKDDVSIPDNVSNAPGSKIQTEDVTGASPSKDDVSIPPDLAPLSAGVSIQTQDVAGPSRSRAATFPQYPSKRKRNKLDLEHRLAVVRLHQEHWSGPRLAQRFGCSVDQIYGFWNNPDLQPQQPQHQQPQLQPPQQIHQQPPHQQPPQPLQQQPPTQLQQQPHHEPKEN</sequence>
<dbReference type="SUPFAM" id="SSF52047">
    <property type="entry name" value="RNI-like"/>
    <property type="match status" value="1"/>
</dbReference>
<organism evidence="2 3">
    <name type="scientific">Daphnia galeata</name>
    <dbReference type="NCBI Taxonomy" id="27404"/>
    <lineage>
        <taxon>Eukaryota</taxon>
        <taxon>Metazoa</taxon>
        <taxon>Ecdysozoa</taxon>
        <taxon>Arthropoda</taxon>
        <taxon>Crustacea</taxon>
        <taxon>Branchiopoda</taxon>
        <taxon>Diplostraca</taxon>
        <taxon>Cladocera</taxon>
        <taxon>Anomopoda</taxon>
        <taxon>Daphniidae</taxon>
        <taxon>Daphnia</taxon>
    </lineage>
</organism>
<dbReference type="OrthoDB" id="10257471at2759"/>
<dbReference type="Proteomes" id="UP000789390">
    <property type="component" value="Unassembled WGS sequence"/>
</dbReference>
<feature type="compositionally biased region" description="Low complexity" evidence="1">
    <location>
        <begin position="368"/>
        <end position="379"/>
    </location>
</feature>
<proteinExistence type="predicted"/>
<accession>A0A8J2WJM0</accession>
<feature type="compositionally biased region" description="Polar residues" evidence="1">
    <location>
        <begin position="228"/>
        <end position="242"/>
    </location>
</feature>
<evidence type="ECO:0000256" key="1">
    <source>
        <dbReference type="SAM" id="MobiDB-lite"/>
    </source>
</evidence>
<dbReference type="Gene3D" id="3.80.10.10">
    <property type="entry name" value="Ribonuclease Inhibitor"/>
    <property type="match status" value="1"/>
</dbReference>
<reference evidence="2" key="1">
    <citation type="submission" date="2021-11" db="EMBL/GenBank/DDBJ databases">
        <authorList>
            <person name="Schell T."/>
        </authorList>
    </citation>
    <scope>NUCLEOTIDE SEQUENCE</scope>
    <source>
        <strain evidence="2">M5</strain>
    </source>
</reference>
<dbReference type="InterPro" id="IPR032675">
    <property type="entry name" value="LRR_dom_sf"/>
</dbReference>
<protein>
    <submittedName>
        <fullName evidence="2">Uncharacterized protein</fullName>
    </submittedName>
</protein>